<protein>
    <recommendedName>
        <fullName evidence="3">N-acetyltransferase domain-containing protein</fullName>
    </recommendedName>
</protein>
<name>A0ABQ2B853_9MICO</name>
<dbReference type="EMBL" id="BMDG01000010">
    <property type="protein sequence ID" value="GGI10064.1"/>
    <property type="molecule type" value="Genomic_DNA"/>
</dbReference>
<evidence type="ECO:0008006" key="3">
    <source>
        <dbReference type="Google" id="ProtNLM"/>
    </source>
</evidence>
<dbReference type="InterPro" id="IPR016181">
    <property type="entry name" value="Acyl_CoA_acyltransferase"/>
</dbReference>
<dbReference type="SUPFAM" id="SSF55729">
    <property type="entry name" value="Acyl-CoA N-acyltransferases (Nat)"/>
    <property type="match status" value="1"/>
</dbReference>
<evidence type="ECO:0000313" key="1">
    <source>
        <dbReference type="EMBL" id="GGI10064.1"/>
    </source>
</evidence>
<comment type="caution">
    <text evidence="1">The sequence shown here is derived from an EMBL/GenBank/DDBJ whole genome shotgun (WGS) entry which is preliminary data.</text>
</comment>
<keyword evidence="2" id="KW-1185">Reference proteome</keyword>
<reference evidence="2" key="1">
    <citation type="journal article" date="2019" name="Int. J. Syst. Evol. Microbiol.">
        <title>The Global Catalogue of Microorganisms (GCM) 10K type strain sequencing project: providing services to taxonomists for standard genome sequencing and annotation.</title>
        <authorList>
            <consortium name="The Broad Institute Genomics Platform"/>
            <consortium name="The Broad Institute Genome Sequencing Center for Infectious Disease"/>
            <person name="Wu L."/>
            <person name="Ma J."/>
        </authorList>
    </citation>
    <scope>NUCLEOTIDE SEQUENCE [LARGE SCALE GENOMIC DNA]</scope>
    <source>
        <strain evidence="2">CCM 8653</strain>
    </source>
</reference>
<evidence type="ECO:0000313" key="2">
    <source>
        <dbReference type="Proteomes" id="UP000632535"/>
    </source>
</evidence>
<accession>A0ABQ2B853</accession>
<proteinExistence type="predicted"/>
<dbReference type="Proteomes" id="UP000632535">
    <property type="component" value="Unassembled WGS sequence"/>
</dbReference>
<sequence length="203" mass="20720">MPVTTNVPAVRVLRSDDPEAVRLLAAGAQVQGESWGARLTVTPAVAATCRAAVAAVRGAGWTVRELVPEEAAALVELDAGAAADYPVTVATSHDVPDGAVLAAALEGGDRWAFGAFAADGRLDAATVLYPASDRIDTDFTVTRSEVRRRGLATAVKAAALLALAGAGHVRFGTGGAGANVGSRRANEALGYAVTERWLHLVAP</sequence>
<dbReference type="Gene3D" id="3.40.630.30">
    <property type="match status" value="1"/>
</dbReference>
<organism evidence="1 2">
    <name type="scientific">Isoptericola cucumis</name>
    <dbReference type="NCBI Taxonomy" id="1776856"/>
    <lineage>
        <taxon>Bacteria</taxon>
        <taxon>Bacillati</taxon>
        <taxon>Actinomycetota</taxon>
        <taxon>Actinomycetes</taxon>
        <taxon>Micrococcales</taxon>
        <taxon>Promicromonosporaceae</taxon>
        <taxon>Isoptericola</taxon>
    </lineage>
</organism>
<gene>
    <name evidence="1" type="ORF">GCM10007368_29380</name>
</gene>